<evidence type="ECO:0000313" key="4">
    <source>
        <dbReference type="Proteomes" id="UP000614239"/>
    </source>
</evidence>
<evidence type="ECO:0000313" key="3">
    <source>
        <dbReference type="EMBL" id="GGO99215.1"/>
    </source>
</evidence>
<protein>
    <recommendedName>
        <fullName evidence="2">FMN-binding domain-containing protein</fullName>
    </recommendedName>
</protein>
<dbReference type="GO" id="GO:0010181">
    <property type="term" value="F:FMN binding"/>
    <property type="evidence" value="ECO:0007669"/>
    <property type="project" value="InterPro"/>
</dbReference>
<evidence type="ECO:0000259" key="2">
    <source>
        <dbReference type="SMART" id="SM00900"/>
    </source>
</evidence>
<keyword evidence="4" id="KW-1185">Reference proteome</keyword>
<dbReference type="Pfam" id="PF04205">
    <property type="entry name" value="FMN_bind"/>
    <property type="match status" value="1"/>
</dbReference>
<dbReference type="AlphaFoldDB" id="A0A8H9H9F0"/>
<evidence type="ECO:0000256" key="1">
    <source>
        <dbReference type="SAM" id="MobiDB-lite"/>
    </source>
</evidence>
<comment type="caution">
    <text evidence="3">The sequence shown here is derived from an EMBL/GenBank/DDBJ whole genome shotgun (WGS) entry which is preliminary data.</text>
</comment>
<proteinExistence type="predicted"/>
<feature type="domain" description="FMN-binding" evidence="2">
    <location>
        <begin position="107"/>
        <end position="185"/>
    </location>
</feature>
<name>A0A8H9H9F0_9ACTO</name>
<dbReference type="EMBL" id="BMNJ01000005">
    <property type="protein sequence ID" value="GGO99215.1"/>
    <property type="molecule type" value="Genomic_DNA"/>
</dbReference>
<reference evidence="3" key="1">
    <citation type="journal article" date="2014" name="Int. J. Syst. Evol. Microbiol.">
        <title>Complete genome sequence of Corynebacterium casei LMG S-19264T (=DSM 44701T), isolated from a smear-ripened cheese.</title>
        <authorList>
            <consortium name="US DOE Joint Genome Institute (JGI-PGF)"/>
            <person name="Walter F."/>
            <person name="Albersmeier A."/>
            <person name="Kalinowski J."/>
            <person name="Ruckert C."/>
        </authorList>
    </citation>
    <scope>NUCLEOTIDE SEQUENCE</scope>
    <source>
        <strain evidence="3">CGMCC 4.7372</strain>
    </source>
</reference>
<feature type="region of interest" description="Disordered" evidence="1">
    <location>
        <begin position="45"/>
        <end position="93"/>
    </location>
</feature>
<feature type="compositionally biased region" description="Low complexity" evidence="1">
    <location>
        <begin position="72"/>
        <end position="89"/>
    </location>
</feature>
<dbReference type="InterPro" id="IPR007329">
    <property type="entry name" value="FMN-bd"/>
</dbReference>
<sequence length="187" mass="18395">MMSARARGNDGSGADARGRSAGAARRALALTGTVMAALSLAACGGSDAAPGQGEHAGRAQGPGQGTTPRGEAPASASAPPASPTAGPYADGAYRDTQTYKGADSLPTDESIDVSVILSDGAITDVTIIGHAANATSENFIRGFTSKIKGEVVGRSIEQAHVTALAGASRTSAAFNAAIDAIAEQARG</sequence>
<gene>
    <name evidence="3" type="ORF">GCM10011612_15950</name>
</gene>
<dbReference type="SMART" id="SM00900">
    <property type="entry name" value="FMN_bind"/>
    <property type="match status" value="1"/>
</dbReference>
<dbReference type="Proteomes" id="UP000614239">
    <property type="component" value="Unassembled WGS sequence"/>
</dbReference>
<accession>A0A8H9H9F0</accession>
<reference evidence="3" key="2">
    <citation type="submission" date="2020-09" db="EMBL/GenBank/DDBJ databases">
        <authorList>
            <person name="Sun Q."/>
            <person name="Zhou Y."/>
        </authorList>
    </citation>
    <scope>NUCLEOTIDE SEQUENCE</scope>
    <source>
        <strain evidence="3">CGMCC 4.7372</strain>
    </source>
</reference>
<dbReference type="GO" id="GO:0016020">
    <property type="term" value="C:membrane"/>
    <property type="evidence" value="ECO:0007669"/>
    <property type="project" value="InterPro"/>
</dbReference>
<organism evidence="3 4">
    <name type="scientific">Actinomyces gaoshouyii</name>
    <dbReference type="NCBI Taxonomy" id="1960083"/>
    <lineage>
        <taxon>Bacteria</taxon>
        <taxon>Bacillati</taxon>
        <taxon>Actinomycetota</taxon>
        <taxon>Actinomycetes</taxon>
        <taxon>Actinomycetales</taxon>
        <taxon>Actinomycetaceae</taxon>
        <taxon>Actinomyces</taxon>
    </lineage>
</organism>